<dbReference type="EMBL" id="CARXXK010000004">
    <property type="protein sequence ID" value="CAI6365323.1"/>
    <property type="molecule type" value="Genomic_DNA"/>
</dbReference>
<sequence length="130" mass="14754">MSADNSSPTVMSGCDAMTGVCNASTNYAAPNRLLPVCKENVWKINQQMKILEITGDLELCPCLRTSDFRKMTKMMCHKYFVDDFEVEMTEPVDSMDLLVAMFNGLKLNEKREIKESKKEHFVSINTSKQS</sequence>
<name>A0AAV0XBM8_9HEMI</name>
<dbReference type="Proteomes" id="UP001160148">
    <property type="component" value="Unassembled WGS sequence"/>
</dbReference>
<keyword evidence="2" id="KW-1185">Reference proteome</keyword>
<proteinExistence type="predicted"/>
<evidence type="ECO:0000313" key="2">
    <source>
        <dbReference type="Proteomes" id="UP001160148"/>
    </source>
</evidence>
<gene>
    <name evidence="1" type="ORF">MEUPH1_LOCUS20053</name>
</gene>
<evidence type="ECO:0000313" key="1">
    <source>
        <dbReference type="EMBL" id="CAI6365323.1"/>
    </source>
</evidence>
<dbReference type="AlphaFoldDB" id="A0AAV0XBM8"/>
<accession>A0AAV0XBM8</accession>
<reference evidence="1 2" key="1">
    <citation type="submission" date="2023-01" db="EMBL/GenBank/DDBJ databases">
        <authorList>
            <person name="Whitehead M."/>
        </authorList>
    </citation>
    <scope>NUCLEOTIDE SEQUENCE [LARGE SCALE GENOMIC DNA]</scope>
</reference>
<comment type="caution">
    <text evidence="1">The sequence shown here is derived from an EMBL/GenBank/DDBJ whole genome shotgun (WGS) entry which is preliminary data.</text>
</comment>
<protein>
    <submittedName>
        <fullName evidence="1">Uncharacterized protein</fullName>
    </submittedName>
</protein>
<organism evidence="1 2">
    <name type="scientific">Macrosiphum euphorbiae</name>
    <name type="common">potato aphid</name>
    <dbReference type="NCBI Taxonomy" id="13131"/>
    <lineage>
        <taxon>Eukaryota</taxon>
        <taxon>Metazoa</taxon>
        <taxon>Ecdysozoa</taxon>
        <taxon>Arthropoda</taxon>
        <taxon>Hexapoda</taxon>
        <taxon>Insecta</taxon>
        <taxon>Pterygota</taxon>
        <taxon>Neoptera</taxon>
        <taxon>Paraneoptera</taxon>
        <taxon>Hemiptera</taxon>
        <taxon>Sternorrhyncha</taxon>
        <taxon>Aphidomorpha</taxon>
        <taxon>Aphidoidea</taxon>
        <taxon>Aphididae</taxon>
        <taxon>Macrosiphini</taxon>
        <taxon>Macrosiphum</taxon>
    </lineage>
</organism>